<organism evidence="2 3">
    <name type="scientific">Plasmodium falciparum (isolate 7G8)</name>
    <dbReference type="NCBI Taxonomy" id="57266"/>
    <lineage>
        <taxon>Eukaryota</taxon>
        <taxon>Sar</taxon>
        <taxon>Alveolata</taxon>
        <taxon>Apicomplexa</taxon>
        <taxon>Aconoidasida</taxon>
        <taxon>Haemosporida</taxon>
        <taxon>Plasmodiidae</taxon>
        <taxon>Plasmodium</taxon>
        <taxon>Plasmodium (Laverania)</taxon>
    </lineage>
</organism>
<accession>W7FDQ4</accession>
<proteinExistence type="predicted"/>
<reference evidence="3" key="1">
    <citation type="submission" date="2007-11" db="EMBL/GenBank/DDBJ databases">
        <authorList>
            <consortium name="The Broad Institute Genome Sequencing Platform"/>
            <person name="Volkman S.K."/>
            <person name="Daily J.P."/>
            <person name="Sarr O."/>
            <person name="Ndiaye D."/>
            <person name="Ndir O."/>
            <person name="Mboup S."/>
            <person name="Lukens A."/>
            <person name="Stange-Thomann N."/>
            <person name="Mauceli E."/>
            <person name="Gnerre S."/>
            <person name="Jaffe D."/>
            <person name="Zainoun J."/>
            <person name="Wiegand R.C."/>
            <person name="Birren B."/>
            <person name="Galagan J."/>
            <person name="Lander E."/>
            <person name="Wirth D.F."/>
        </authorList>
    </citation>
    <scope>NUCLEOTIDE SEQUENCE [LARGE SCALE GENOMIC DNA]</scope>
    <source>
        <strain evidence="3">7G8</strain>
    </source>
</reference>
<name>W7FDQ4_PLAF8</name>
<dbReference type="InterPro" id="IPR003323">
    <property type="entry name" value="OTU_dom"/>
</dbReference>
<evidence type="ECO:0000313" key="2">
    <source>
        <dbReference type="EMBL" id="EUR70379.1"/>
    </source>
</evidence>
<sequence length="67" mass="8054">MYLLFLFYRSEIEIKALSNILKKKITVYDVNMNISYEEDCEEELFLCFHHKLYALGKHNDVHVNITI</sequence>
<evidence type="ECO:0000313" key="3">
    <source>
        <dbReference type="Proteomes" id="UP000030688"/>
    </source>
</evidence>
<protein>
    <recommendedName>
        <fullName evidence="1">OTU domain-containing protein</fullName>
    </recommendedName>
</protein>
<dbReference type="Pfam" id="PF02338">
    <property type="entry name" value="OTU"/>
    <property type="match status" value="1"/>
</dbReference>
<feature type="domain" description="OTU" evidence="1">
    <location>
        <begin position="9"/>
        <end position="58"/>
    </location>
</feature>
<evidence type="ECO:0000259" key="1">
    <source>
        <dbReference type="Pfam" id="PF02338"/>
    </source>
</evidence>
<gene>
    <name evidence="2" type="ORF">PFBG_03606</name>
</gene>
<reference evidence="2 3" key="2">
    <citation type="submission" date="2013-02" db="EMBL/GenBank/DDBJ databases">
        <title>The Genome Sequence of Plasmodium falciparum 7G8.</title>
        <authorList>
            <consortium name="The Broad Institute Genome Sequencing Platform"/>
            <consortium name="The Broad Institute Genome Sequencing Center for Infectious Disease"/>
            <person name="Neafsey D."/>
            <person name="Cheeseman I."/>
            <person name="Volkman S."/>
            <person name="Adams J."/>
            <person name="Walker B."/>
            <person name="Young S.K."/>
            <person name="Zeng Q."/>
            <person name="Gargeya S."/>
            <person name="Fitzgerald M."/>
            <person name="Haas B."/>
            <person name="Abouelleil A."/>
            <person name="Alvarado L."/>
            <person name="Arachchi H.M."/>
            <person name="Berlin A.M."/>
            <person name="Chapman S.B."/>
            <person name="Dewar J."/>
            <person name="Goldberg J."/>
            <person name="Griggs A."/>
            <person name="Gujja S."/>
            <person name="Hansen M."/>
            <person name="Howarth C."/>
            <person name="Imamovic A."/>
            <person name="Larimer J."/>
            <person name="McCowan C."/>
            <person name="Murphy C."/>
            <person name="Neiman D."/>
            <person name="Pearson M."/>
            <person name="Priest M."/>
            <person name="Roberts A."/>
            <person name="Saif S."/>
            <person name="Shea T."/>
            <person name="Sisk P."/>
            <person name="Sykes S."/>
            <person name="Wortman J."/>
            <person name="Nusbaum C."/>
            <person name="Birren B."/>
        </authorList>
    </citation>
    <scope>NUCLEOTIDE SEQUENCE [LARGE SCALE GENOMIC DNA]</scope>
    <source>
        <strain evidence="2 3">7G8</strain>
    </source>
</reference>
<dbReference type="Proteomes" id="UP000030688">
    <property type="component" value="Unassembled WGS sequence"/>
</dbReference>
<dbReference type="EMBL" id="KE123623">
    <property type="protein sequence ID" value="EUR70379.1"/>
    <property type="molecule type" value="Genomic_DNA"/>
</dbReference>
<dbReference type="AlphaFoldDB" id="W7FDQ4"/>